<reference evidence="3" key="1">
    <citation type="journal article" date="2019" name="Int. J. Syst. Evol. Microbiol.">
        <title>The Global Catalogue of Microorganisms (GCM) 10K type strain sequencing project: providing services to taxonomists for standard genome sequencing and annotation.</title>
        <authorList>
            <consortium name="The Broad Institute Genomics Platform"/>
            <consortium name="The Broad Institute Genome Sequencing Center for Infectious Disease"/>
            <person name="Wu L."/>
            <person name="Ma J."/>
        </authorList>
    </citation>
    <scope>NUCLEOTIDE SEQUENCE [LARGE SCALE GENOMIC DNA]</scope>
    <source>
        <strain evidence="3">CCM 7526</strain>
    </source>
</reference>
<evidence type="ECO:0000313" key="3">
    <source>
        <dbReference type="Proteomes" id="UP001597183"/>
    </source>
</evidence>
<keyword evidence="1" id="KW-1133">Transmembrane helix</keyword>
<dbReference type="CDD" id="cd15482">
    <property type="entry name" value="Sialidase_non-viral"/>
    <property type="match status" value="1"/>
</dbReference>
<dbReference type="SUPFAM" id="SSF50939">
    <property type="entry name" value="Sialidases"/>
    <property type="match status" value="1"/>
</dbReference>
<dbReference type="EMBL" id="JBHTMK010000055">
    <property type="protein sequence ID" value="MFD1372247.1"/>
    <property type="molecule type" value="Genomic_DNA"/>
</dbReference>
<comment type="caution">
    <text evidence="2">The sequence shown here is derived from an EMBL/GenBank/DDBJ whole genome shotgun (WGS) entry which is preliminary data.</text>
</comment>
<dbReference type="Gene3D" id="2.120.10.10">
    <property type="match status" value="1"/>
</dbReference>
<feature type="transmembrane region" description="Helical" evidence="1">
    <location>
        <begin position="37"/>
        <end position="58"/>
    </location>
</feature>
<evidence type="ECO:0000313" key="2">
    <source>
        <dbReference type="EMBL" id="MFD1372247.1"/>
    </source>
</evidence>
<keyword evidence="1" id="KW-0812">Transmembrane</keyword>
<dbReference type="RefSeq" id="WP_317796315.1">
    <property type="nucleotide sequence ID" value="NZ_AP028461.1"/>
</dbReference>
<gene>
    <name evidence="2" type="ORF">ACFQ5G_43585</name>
</gene>
<evidence type="ECO:0008006" key="4">
    <source>
        <dbReference type="Google" id="ProtNLM"/>
    </source>
</evidence>
<evidence type="ECO:0000256" key="1">
    <source>
        <dbReference type="SAM" id="Phobius"/>
    </source>
</evidence>
<protein>
    <recommendedName>
        <fullName evidence="4">Exo-alpha-sialidase</fullName>
    </recommendedName>
</protein>
<keyword evidence="1" id="KW-0472">Membrane</keyword>
<proteinExistence type="predicted"/>
<dbReference type="InterPro" id="IPR036278">
    <property type="entry name" value="Sialidase_sf"/>
</dbReference>
<accession>A0ABW4AN05</accession>
<dbReference type="Proteomes" id="UP001597183">
    <property type="component" value="Unassembled WGS sequence"/>
</dbReference>
<sequence length="430" mass="45360">MREPQFDRLRSEVADAVRQPEFSTVQARAGKVRRRRAATTSAVFLVTVLAAASFGYTVQNSPPDYGSLDPIPEVTCTQDCSWPWITASASTGSELYGLVVTCQDCDSELYVSSDDGGSWQARSVPPAPGDVPTPREVTLTAPGPGLLVWSERTFTGGVVETQSTGGPTAGPTAPASILKTWISRDGGKNWIRPEATTEPTGAVPAGARPVDCDLVEAPDCKVGVLDPASGRFSPLATQPTGITVEPGWSDRVRVPISDRLWVSGLDPVTEKPAVATSSDAGRTWKTHVFTDGAVIPAGNGWPASMFAPKIAAGPDATAYVVTQGDDGFRSHYTADGGATWQTGQLIERARAWPGYVTADGAHIVPTDQGAVTAHGTGRYTQVTLSGMPEGAIRTVEITTGQADLPYLMPTSGAEAYLSKDGMTWQQVRLP</sequence>
<name>A0ABW4AN05_9ACTN</name>
<organism evidence="2 3">
    <name type="scientific">Actinoplanes sichuanensis</name>
    <dbReference type="NCBI Taxonomy" id="512349"/>
    <lineage>
        <taxon>Bacteria</taxon>
        <taxon>Bacillati</taxon>
        <taxon>Actinomycetota</taxon>
        <taxon>Actinomycetes</taxon>
        <taxon>Micromonosporales</taxon>
        <taxon>Micromonosporaceae</taxon>
        <taxon>Actinoplanes</taxon>
    </lineage>
</organism>
<keyword evidence="3" id="KW-1185">Reference proteome</keyword>